<dbReference type="OrthoDB" id="6402776at2"/>
<dbReference type="HOGENOM" id="CLU_056377_2_0_6"/>
<dbReference type="Proteomes" id="UP000028839">
    <property type="component" value="Unassembled WGS sequence"/>
</dbReference>
<proteinExistence type="predicted"/>
<comment type="caution">
    <text evidence="1">The sequence shown here is derived from an EMBL/GenBank/DDBJ whole genome shotgun (WGS) entry which is preliminary data.</text>
</comment>
<evidence type="ECO:0000313" key="1">
    <source>
        <dbReference type="EMBL" id="KFI20407.1"/>
    </source>
</evidence>
<reference evidence="1 2" key="1">
    <citation type="submission" date="2014-07" db="EMBL/GenBank/DDBJ databases">
        <title>Comparative analysis of Nitrosococcus oceani genome inventories of strains from Pacific and Atlantic gyres.</title>
        <authorList>
            <person name="Lim C.K."/>
            <person name="Wang L."/>
            <person name="Sayavedra-Soto L.A."/>
            <person name="Klotz M.G."/>
        </authorList>
    </citation>
    <scope>NUCLEOTIDE SEQUENCE [LARGE SCALE GENOMIC DNA]</scope>
    <source>
        <strain evidence="1 2">C-27</strain>
    </source>
</reference>
<dbReference type="AlphaFoldDB" id="A0A0E2ZPT7"/>
<gene>
    <name evidence="1" type="ORF">IB75_03330</name>
</gene>
<dbReference type="EMBL" id="JPGN01000021">
    <property type="protein sequence ID" value="KFI20407.1"/>
    <property type="molecule type" value="Genomic_DNA"/>
</dbReference>
<name>A0A0E2ZPT7_9GAMM</name>
<accession>A0A0E2ZPT7</accession>
<dbReference type="Pfam" id="PF12101">
    <property type="entry name" value="DUF3577"/>
    <property type="match status" value="1"/>
</dbReference>
<dbReference type="InterPro" id="IPR021960">
    <property type="entry name" value="DUF3577"/>
</dbReference>
<evidence type="ECO:0000313" key="2">
    <source>
        <dbReference type="Proteomes" id="UP000028839"/>
    </source>
</evidence>
<evidence type="ECO:0008006" key="3">
    <source>
        <dbReference type="Google" id="ProtNLM"/>
    </source>
</evidence>
<protein>
    <recommendedName>
        <fullName evidence="3">DUF3577 domain-containing protein</fullName>
    </recommendedName>
</protein>
<organism evidence="1 2">
    <name type="scientific">Nitrosococcus oceani C-27</name>
    <dbReference type="NCBI Taxonomy" id="314279"/>
    <lineage>
        <taxon>Bacteria</taxon>
        <taxon>Pseudomonadati</taxon>
        <taxon>Pseudomonadota</taxon>
        <taxon>Gammaproteobacteria</taxon>
        <taxon>Chromatiales</taxon>
        <taxon>Chromatiaceae</taxon>
        <taxon>Nitrosococcus</taxon>
    </lineage>
</organism>
<sequence length="142" mass="15689">MTSRQTTAEKPKYFDLDIHGIGYLNRVREVTPENGFPFLSVTIAALRGPADNVQHTHFECVVVGEEAKDLVRQLTPAVEADLKVLVGFHLSDLQAETFIFKNGDRAGTTGISLKSRLLRFQWIKVDGQPFPAPTSEAHNAVA</sequence>